<gene>
    <name evidence="3" type="ORF">OLC1_LOCUS16829</name>
</gene>
<evidence type="ECO:0000256" key="1">
    <source>
        <dbReference type="ARBA" id="ARBA00008668"/>
    </source>
</evidence>
<dbReference type="Proteomes" id="UP001161247">
    <property type="component" value="Chromosome 6"/>
</dbReference>
<dbReference type="InterPro" id="IPR036514">
    <property type="entry name" value="SGNH_hydro_sf"/>
</dbReference>
<dbReference type="Gene3D" id="3.40.50.1110">
    <property type="entry name" value="SGNH hydrolase"/>
    <property type="match status" value="1"/>
</dbReference>
<dbReference type="PANTHER" id="PTHR45966">
    <property type="entry name" value="GDSL-LIKE LIPASE/ACYLHYDROLASE"/>
    <property type="match status" value="1"/>
</dbReference>
<proteinExistence type="inferred from homology"/>
<dbReference type="EMBL" id="OX459123">
    <property type="protein sequence ID" value="CAI9108821.1"/>
    <property type="molecule type" value="Genomic_DNA"/>
</dbReference>
<organism evidence="3 4">
    <name type="scientific">Oldenlandia corymbosa var. corymbosa</name>
    <dbReference type="NCBI Taxonomy" id="529605"/>
    <lineage>
        <taxon>Eukaryota</taxon>
        <taxon>Viridiplantae</taxon>
        <taxon>Streptophyta</taxon>
        <taxon>Embryophyta</taxon>
        <taxon>Tracheophyta</taxon>
        <taxon>Spermatophyta</taxon>
        <taxon>Magnoliopsida</taxon>
        <taxon>eudicotyledons</taxon>
        <taxon>Gunneridae</taxon>
        <taxon>Pentapetalae</taxon>
        <taxon>asterids</taxon>
        <taxon>lamiids</taxon>
        <taxon>Gentianales</taxon>
        <taxon>Rubiaceae</taxon>
        <taxon>Rubioideae</taxon>
        <taxon>Spermacoceae</taxon>
        <taxon>Hedyotis-Oldenlandia complex</taxon>
        <taxon>Oldenlandia</taxon>
    </lineage>
</organism>
<dbReference type="AlphaFoldDB" id="A0AAV1DLQ5"/>
<dbReference type="InterPro" id="IPR035669">
    <property type="entry name" value="SGNH_plant_lipase-like"/>
</dbReference>
<dbReference type="PANTHER" id="PTHR45966:SF36">
    <property type="entry name" value="INACTIVE GDSL ESTERASE_LIPASE-LIKE PROTEIN 25"/>
    <property type="match status" value="1"/>
</dbReference>
<evidence type="ECO:0000313" key="4">
    <source>
        <dbReference type="Proteomes" id="UP001161247"/>
    </source>
</evidence>
<evidence type="ECO:0000256" key="2">
    <source>
        <dbReference type="ARBA" id="ARBA00022729"/>
    </source>
</evidence>
<dbReference type="Pfam" id="PF00657">
    <property type="entry name" value="Lipase_GDSL"/>
    <property type="match status" value="1"/>
</dbReference>
<reference evidence="3" key="1">
    <citation type="submission" date="2023-03" db="EMBL/GenBank/DDBJ databases">
        <authorList>
            <person name="Julca I."/>
        </authorList>
    </citation>
    <scope>NUCLEOTIDE SEQUENCE</scope>
</reference>
<sequence>MRIIIMAKYSFNKQQLCCLTFFVLISTVAIPSGCIRQLHQETITNHAILIVFGESLFDPGNNNYINTSTNFQANFPPYGETFFKYPTGRYTNGRTIPDFIAEFANLPLIPPFLEPHHHHHHHHVAYGYNFASSGAGALSETNSGLVIDLHKQLKYFKKVRNHLKAKLGERESDKVLANAVFLLSIGGNDYLRPSPLFASFPPDQYVSMVIGNITSALQEIYHNGGRKFGILNIWPLGCLPIARAQNVASGGDGSCDPRANAVTVSHNSLLAATLRQLQWQLKGFQYSLFDVFSVALDAESNPTKYGFKDAKSACCGTGPFRGIPSCGGKRQPKEYELCSDPQDFLFWDFIHPTEASNQISAQAWWNGPPNITGPYNLQALFHLTS</sequence>
<keyword evidence="4" id="KW-1185">Reference proteome</keyword>
<keyword evidence="2" id="KW-0732">Signal</keyword>
<dbReference type="SUPFAM" id="SSF52266">
    <property type="entry name" value="SGNH hydrolase"/>
    <property type="match status" value="1"/>
</dbReference>
<dbReference type="InterPro" id="IPR001087">
    <property type="entry name" value="GDSL"/>
</dbReference>
<evidence type="ECO:0000313" key="3">
    <source>
        <dbReference type="EMBL" id="CAI9108821.1"/>
    </source>
</evidence>
<name>A0AAV1DLQ5_OLDCO</name>
<dbReference type="CDD" id="cd01837">
    <property type="entry name" value="SGNH_plant_lipase_like"/>
    <property type="match status" value="1"/>
</dbReference>
<comment type="similarity">
    <text evidence="1">Belongs to the 'GDSL' lipolytic enzyme family.</text>
</comment>
<dbReference type="InterPro" id="IPR044552">
    <property type="entry name" value="GLIP1-5/GLL25"/>
</dbReference>
<protein>
    <submittedName>
        <fullName evidence="3">OLC1v1008517C2</fullName>
    </submittedName>
</protein>
<dbReference type="GO" id="GO:0016298">
    <property type="term" value="F:lipase activity"/>
    <property type="evidence" value="ECO:0007669"/>
    <property type="project" value="TreeGrafter"/>
</dbReference>
<accession>A0AAV1DLQ5</accession>